<evidence type="ECO:0000313" key="2">
    <source>
        <dbReference type="EMBL" id="HBJ07510.1"/>
    </source>
</evidence>
<organism evidence="2 3">
    <name type="scientific">Coprobacter fastidiosus</name>
    <dbReference type="NCBI Taxonomy" id="1099853"/>
    <lineage>
        <taxon>Bacteria</taxon>
        <taxon>Pseudomonadati</taxon>
        <taxon>Bacteroidota</taxon>
        <taxon>Bacteroidia</taxon>
        <taxon>Bacteroidales</taxon>
        <taxon>Barnesiellaceae</taxon>
        <taxon>Coprobacter</taxon>
    </lineage>
</organism>
<reference evidence="2 3" key="1">
    <citation type="journal article" date="2018" name="Nat. Biotechnol.">
        <title>A standardized bacterial taxonomy based on genome phylogeny substantially revises the tree of life.</title>
        <authorList>
            <person name="Parks D.H."/>
            <person name="Chuvochina M."/>
            <person name="Waite D.W."/>
            <person name="Rinke C."/>
            <person name="Skarshewski A."/>
            <person name="Chaumeil P.A."/>
            <person name="Hugenholtz P."/>
        </authorList>
    </citation>
    <scope>NUCLEOTIDE SEQUENCE [LARGE SCALE GENOMIC DNA]</scope>
    <source>
        <strain evidence="2">UBA11482</strain>
    </source>
</reference>
<protein>
    <submittedName>
        <fullName evidence="2">Uncharacterized protein</fullName>
    </submittedName>
</protein>
<evidence type="ECO:0000313" key="3">
    <source>
        <dbReference type="Proteomes" id="UP000262954"/>
    </source>
</evidence>
<keyword evidence="1" id="KW-1133">Transmembrane helix</keyword>
<keyword evidence="1" id="KW-0812">Transmembrane</keyword>
<sequence length="92" mass="10950">MFYSQTSDTGSFIRRTIEIVVWNNVESFKFYLFMIFLFFVCFIGIIILAYSWNKLSSFLFLIYFKFGKAGSGETGLLFLYSIKFKHLLWEFA</sequence>
<dbReference type="EMBL" id="DNWC01000013">
    <property type="protein sequence ID" value="HBJ07510.1"/>
    <property type="molecule type" value="Genomic_DNA"/>
</dbReference>
<accession>A0A316R240</accession>
<gene>
    <name evidence="2" type="ORF">DDY73_00755</name>
</gene>
<evidence type="ECO:0000256" key="1">
    <source>
        <dbReference type="SAM" id="Phobius"/>
    </source>
</evidence>
<dbReference type="AlphaFoldDB" id="A0A316R240"/>
<proteinExistence type="predicted"/>
<comment type="caution">
    <text evidence="2">The sequence shown here is derived from an EMBL/GenBank/DDBJ whole genome shotgun (WGS) entry which is preliminary data.</text>
</comment>
<dbReference type="Proteomes" id="UP000262954">
    <property type="component" value="Unassembled WGS sequence"/>
</dbReference>
<keyword evidence="1" id="KW-0472">Membrane</keyword>
<feature type="transmembrane region" description="Helical" evidence="1">
    <location>
        <begin position="30"/>
        <end position="52"/>
    </location>
</feature>
<name>A0A316R240_9BACT</name>